<keyword evidence="4" id="KW-1185">Reference proteome</keyword>
<evidence type="ECO:0000313" key="4">
    <source>
        <dbReference type="Proteomes" id="UP001234989"/>
    </source>
</evidence>
<dbReference type="Pfam" id="PF00078">
    <property type="entry name" value="RVT_1"/>
    <property type="match status" value="1"/>
</dbReference>
<dbReference type="PROSITE" id="PS50878">
    <property type="entry name" value="RT_POL"/>
    <property type="match status" value="1"/>
</dbReference>
<protein>
    <recommendedName>
        <fullName evidence="2">Reverse transcriptase domain-containing protein</fullName>
    </recommendedName>
</protein>
<proteinExistence type="predicted"/>
<dbReference type="EMBL" id="CP133621">
    <property type="protein sequence ID" value="WMV48684.1"/>
    <property type="molecule type" value="Genomic_DNA"/>
</dbReference>
<name>A0AAF0UMK6_SOLVR</name>
<evidence type="ECO:0000256" key="1">
    <source>
        <dbReference type="SAM" id="Coils"/>
    </source>
</evidence>
<dbReference type="Proteomes" id="UP001234989">
    <property type="component" value="Chromosome 10"/>
</dbReference>
<feature type="domain" description="Reverse transcriptase" evidence="2">
    <location>
        <begin position="321"/>
        <end position="589"/>
    </location>
</feature>
<dbReference type="InterPro" id="IPR043502">
    <property type="entry name" value="DNA/RNA_pol_sf"/>
</dbReference>
<dbReference type="PANTHER" id="PTHR46890:SF50">
    <property type="entry name" value="RNA-DIRECTED DNA POLYMERASE, EUKARYOTA, REVERSE TRANSCRIPTASE ZINC-BINDING DOMAIN PROTEIN-RELATED"/>
    <property type="match status" value="1"/>
</dbReference>
<evidence type="ECO:0000313" key="3">
    <source>
        <dbReference type="EMBL" id="WMV48684.1"/>
    </source>
</evidence>
<dbReference type="InterPro" id="IPR000477">
    <property type="entry name" value="RT_dom"/>
</dbReference>
<feature type="coiled-coil region" evidence="1">
    <location>
        <begin position="137"/>
        <end position="164"/>
    </location>
</feature>
<dbReference type="SUPFAM" id="SSF56672">
    <property type="entry name" value="DNA/RNA polymerases"/>
    <property type="match status" value="1"/>
</dbReference>
<sequence>MTEFSDFIEDMELIDIDLYGGKYTWKKGDRHTTTARLDRFLLSEEWDTNFSCIKQSVLSRVVSDHSPLLLQCGEWGQSNSYFKFENWWLHTEGFNAKVRDWWESFNYTGRPDYVLIAKLKALKGKLKEWRKTIQGNLKMQKANVLKQLADLEEIQEQRALEEREIASRLALTMEFEDIAKHEEIAWRQRSRALWLKQGDRNTSFFHRTANQHRRINSIDKLKVNGVEIAEPEEIKKEIVEYYERLYTESKEWRPQLDMRNCPRIDEIDGNFLEAPFEAEEILESIKACAGDKAPGPDGYTMAFFRQCWDIIRHELVAAVQNFYARECFEKSFNATFVALIPKKVGAIELNDFRPISLVGGVYKIISKLLAERLKKVIHRIVDRQQMAFIKGRQIMDAVVIANELVDSRVKSKQPGIICKLDIQKAYDHVYWNYLVNMLQKMGFGSKWIRWIKYCIGTVKFSVLINRSPTGFFSSQRGLRQGDSLSPFLFILAMEGMSSLINTAKAKDWIRGFQVQNRASNNLEITHLQYADDTLVFCEAVRNHFLILRTIFIIFEAVSGLHINWGKSYIYPINEVVQIEELANTLGGQIGELPTIYLGCH</sequence>
<dbReference type="InterPro" id="IPR036691">
    <property type="entry name" value="Endo/exonu/phosph_ase_sf"/>
</dbReference>
<evidence type="ECO:0000259" key="2">
    <source>
        <dbReference type="PROSITE" id="PS50878"/>
    </source>
</evidence>
<dbReference type="InterPro" id="IPR052343">
    <property type="entry name" value="Retrotransposon-Effector_Assoc"/>
</dbReference>
<dbReference type="CDD" id="cd01650">
    <property type="entry name" value="RT_nLTR_like"/>
    <property type="match status" value="1"/>
</dbReference>
<dbReference type="AlphaFoldDB" id="A0AAF0UMK6"/>
<gene>
    <name evidence="3" type="ORF">MTR67_042069</name>
</gene>
<reference evidence="3" key="1">
    <citation type="submission" date="2023-08" db="EMBL/GenBank/DDBJ databases">
        <title>A de novo genome assembly of Solanum verrucosum Schlechtendal, a Mexican diploid species geographically isolated from the other diploid A-genome species in potato relatives.</title>
        <authorList>
            <person name="Hosaka K."/>
        </authorList>
    </citation>
    <scope>NUCLEOTIDE SEQUENCE</scope>
    <source>
        <tissue evidence="3">Young leaves</tissue>
    </source>
</reference>
<dbReference type="Gene3D" id="3.60.10.10">
    <property type="entry name" value="Endonuclease/exonuclease/phosphatase"/>
    <property type="match status" value="1"/>
</dbReference>
<dbReference type="SUPFAM" id="SSF56219">
    <property type="entry name" value="DNase I-like"/>
    <property type="match status" value="1"/>
</dbReference>
<organism evidence="3 4">
    <name type="scientific">Solanum verrucosum</name>
    <dbReference type="NCBI Taxonomy" id="315347"/>
    <lineage>
        <taxon>Eukaryota</taxon>
        <taxon>Viridiplantae</taxon>
        <taxon>Streptophyta</taxon>
        <taxon>Embryophyta</taxon>
        <taxon>Tracheophyta</taxon>
        <taxon>Spermatophyta</taxon>
        <taxon>Magnoliopsida</taxon>
        <taxon>eudicotyledons</taxon>
        <taxon>Gunneridae</taxon>
        <taxon>Pentapetalae</taxon>
        <taxon>asterids</taxon>
        <taxon>lamiids</taxon>
        <taxon>Solanales</taxon>
        <taxon>Solanaceae</taxon>
        <taxon>Solanoideae</taxon>
        <taxon>Solaneae</taxon>
        <taxon>Solanum</taxon>
    </lineage>
</organism>
<accession>A0AAF0UMK6</accession>
<keyword evidence="1" id="KW-0175">Coiled coil</keyword>
<dbReference type="PANTHER" id="PTHR46890">
    <property type="entry name" value="NON-LTR RETROLELEMENT REVERSE TRANSCRIPTASE-LIKE PROTEIN-RELATED"/>
    <property type="match status" value="1"/>
</dbReference>